<name>A0A1J5IK79_9BACT</name>
<dbReference type="SMART" id="SM00937">
    <property type="entry name" value="PCRF"/>
    <property type="match status" value="1"/>
</dbReference>
<dbReference type="InterPro" id="IPR004374">
    <property type="entry name" value="PrfB"/>
</dbReference>
<protein>
    <recommendedName>
        <fullName evidence="4">Peptide chain release factor 2</fullName>
    </recommendedName>
</protein>
<keyword evidence="2" id="KW-0488">Methylation</keyword>
<comment type="similarity">
    <text evidence="1">Belongs to the prokaryotic/mitochondrial release factor family.</text>
</comment>
<keyword evidence="3" id="KW-0648">Protein biosynthesis</keyword>
<sequence length="305" mass="34510">MKVMGRLNNEITRIEKVEGELAEIREFIELNDPSLVSDLTEKMQTLEQELGSMELLQMFSGTYDQSDAVLSIHAGTGGIDAQDWAQMLERMYLRYFEKKGWKATLLHMSDGEEGGIKSADIEVSGERVYGHLKAEHGVHRLVRLSPFNSNHTRETSFSLVEVVPLLDQLSGVAVQDEEIRIDTFRARGHGGQGVNTTDSAVRITHLSTGLVVSCQNERSQLQNKRVAMQIILSRLQLLQDEKFQSDLKSTKGEYKQGSWGNQIRSYVLQPYTMVKDHRTEHEVSDVGRVLDGDLDEFILAWLTSR</sequence>
<proteinExistence type="inferred from homology"/>
<dbReference type="PANTHER" id="PTHR43116">
    <property type="entry name" value="PEPTIDE CHAIN RELEASE FACTOR 2"/>
    <property type="match status" value="1"/>
</dbReference>
<comment type="caution">
    <text evidence="6">The sequence shown here is derived from an EMBL/GenBank/DDBJ whole genome shotgun (WGS) entry which is preliminary data.</text>
</comment>
<evidence type="ECO:0000313" key="7">
    <source>
        <dbReference type="Proteomes" id="UP000183245"/>
    </source>
</evidence>
<dbReference type="Pfam" id="PF03462">
    <property type="entry name" value="PCRF"/>
    <property type="match status" value="1"/>
</dbReference>
<dbReference type="AlphaFoldDB" id="A0A1J5IK79"/>
<dbReference type="PROSITE" id="PS00745">
    <property type="entry name" value="RF_PROK_I"/>
    <property type="match status" value="1"/>
</dbReference>
<dbReference type="GO" id="GO:0016149">
    <property type="term" value="F:translation release factor activity, codon specific"/>
    <property type="evidence" value="ECO:0007669"/>
    <property type="project" value="InterPro"/>
</dbReference>
<gene>
    <name evidence="6" type="ORF">AUK40_03205</name>
</gene>
<accession>A0A1J5IK79</accession>
<dbReference type="GO" id="GO:0005737">
    <property type="term" value="C:cytoplasm"/>
    <property type="evidence" value="ECO:0007669"/>
    <property type="project" value="InterPro"/>
</dbReference>
<evidence type="ECO:0000313" key="6">
    <source>
        <dbReference type="EMBL" id="OIP97460.1"/>
    </source>
</evidence>
<dbReference type="Gene3D" id="3.30.70.1660">
    <property type="match status" value="1"/>
</dbReference>
<evidence type="ECO:0000256" key="4">
    <source>
        <dbReference type="NCBIfam" id="TIGR00020"/>
    </source>
</evidence>
<dbReference type="SUPFAM" id="SSF75620">
    <property type="entry name" value="Release factor"/>
    <property type="match status" value="1"/>
</dbReference>
<dbReference type="InterPro" id="IPR000352">
    <property type="entry name" value="Pep_chain_release_fac_I"/>
</dbReference>
<reference evidence="6 7" key="1">
    <citation type="journal article" date="2016" name="Environ. Microbiol.">
        <title>Genomic resolution of a cold subsurface aquifer community provides metabolic insights for novel microbes adapted to high CO concentrations.</title>
        <authorList>
            <person name="Probst A.J."/>
            <person name="Castelle C.J."/>
            <person name="Singh A."/>
            <person name="Brown C.T."/>
            <person name="Anantharaman K."/>
            <person name="Sharon I."/>
            <person name="Hug L.A."/>
            <person name="Burstein D."/>
            <person name="Emerson J.B."/>
            <person name="Thomas B.C."/>
            <person name="Banfield J.F."/>
        </authorList>
    </citation>
    <scope>NUCLEOTIDE SEQUENCE [LARGE SCALE GENOMIC DNA]</scope>
    <source>
        <strain evidence="6">CG2_30_54_11</strain>
    </source>
</reference>
<evidence type="ECO:0000256" key="1">
    <source>
        <dbReference type="ARBA" id="ARBA00010835"/>
    </source>
</evidence>
<dbReference type="Proteomes" id="UP000183245">
    <property type="component" value="Unassembled WGS sequence"/>
</dbReference>
<dbReference type="Pfam" id="PF00472">
    <property type="entry name" value="RF-1"/>
    <property type="match status" value="1"/>
</dbReference>
<dbReference type="Gene3D" id="3.30.160.20">
    <property type="match status" value="1"/>
</dbReference>
<dbReference type="EMBL" id="MNZT01000055">
    <property type="protein sequence ID" value="OIP97460.1"/>
    <property type="molecule type" value="Genomic_DNA"/>
</dbReference>
<dbReference type="InterPro" id="IPR005139">
    <property type="entry name" value="PCRF"/>
</dbReference>
<evidence type="ECO:0000256" key="3">
    <source>
        <dbReference type="ARBA" id="ARBA00022917"/>
    </source>
</evidence>
<evidence type="ECO:0000259" key="5">
    <source>
        <dbReference type="PROSITE" id="PS00745"/>
    </source>
</evidence>
<dbReference type="InterPro" id="IPR045853">
    <property type="entry name" value="Pep_chain_release_fac_I_sf"/>
</dbReference>
<evidence type="ECO:0000256" key="2">
    <source>
        <dbReference type="ARBA" id="ARBA00022481"/>
    </source>
</evidence>
<organism evidence="6 7">
    <name type="scientific">Candidatus Wirthbacteria bacterium CG2_30_54_11</name>
    <dbReference type="NCBI Taxonomy" id="1817892"/>
    <lineage>
        <taxon>Bacteria</taxon>
        <taxon>Candidatus Wirthbacteria</taxon>
    </lineage>
</organism>
<dbReference type="PANTHER" id="PTHR43116:SF3">
    <property type="entry name" value="CLASS I PEPTIDE CHAIN RELEASE FACTOR"/>
    <property type="match status" value="1"/>
</dbReference>
<feature type="domain" description="Prokaryotic-type class I peptide chain release factors" evidence="5">
    <location>
        <begin position="185"/>
        <end position="201"/>
    </location>
</feature>
<dbReference type="STRING" id="1817892.AUK40_03205"/>
<dbReference type="NCBIfam" id="TIGR00020">
    <property type="entry name" value="prfB"/>
    <property type="match status" value="1"/>
</dbReference>